<comment type="caution">
    <text evidence="2">The sequence shown here is derived from an EMBL/GenBank/DDBJ whole genome shotgun (WGS) entry which is preliminary data.</text>
</comment>
<protein>
    <submittedName>
        <fullName evidence="2">Uncharacterized protein</fullName>
    </submittedName>
</protein>
<feature type="region of interest" description="Disordered" evidence="1">
    <location>
        <begin position="1147"/>
        <end position="1167"/>
    </location>
</feature>
<proteinExistence type="predicted"/>
<reference evidence="2" key="1">
    <citation type="submission" date="2021-02" db="EMBL/GenBank/DDBJ databases">
        <authorList>
            <person name="Dougan E. K."/>
            <person name="Rhodes N."/>
            <person name="Thang M."/>
            <person name="Chan C."/>
        </authorList>
    </citation>
    <scope>NUCLEOTIDE SEQUENCE</scope>
</reference>
<keyword evidence="3" id="KW-1185">Reference proteome</keyword>
<feature type="region of interest" description="Disordered" evidence="1">
    <location>
        <begin position="1234"/>
        <end position="1267"/>
    </location>
</feature>
<sequence>MVAPNLQIMNWAKAGVPVVFVAAISAPCSPHNDRQTRPRVLFRALVYALNEPGWHQSYRDLVARIKRASSCLARIQNDLLQQTTSILFDLVDLELLKDVNLFVDVLEQDARDSKVDAAASALEVVTDTDYLNPVLVCKPIPVPTGFIHTTRYQAWYEAQQVYYESTPAGVKLGWNTLILLRNSVENFCSHMAYGLRTHNRDHPDHRMTVVDLVRLVQLHPEELDAPLAYAMNCFQALNVCARTLRLYSIDHSYQWPEQEDLKGTIDEILDLLSKPPPTGLLADYSWMNQAFKMWNQAIEVTRTFPVPLRPTLHGQEPLLVLVTTIALFPKDLRILSYNLLPADYYRKHAKAYISENAPPPESGWDLPIDTTNAVLITHHFKVKSGKVYGTKVAKRRDGGGFMNAVDETPRPVIGKTFQQIYLRRLVTMLARSGGLSANVEAGFHLPTFILKGDEEWLRLYNQIYQRMHLGCTQCLPEPAVLSACVFDDRQSDEWIRPNFPENEIVELCEAEANLCEVMHFASREDGAIWKSECTLLVMDYNLRSKSSDSPIRTTPLIAMRDKGWSALEVFAPPEANRPRDNIANFASTVKRACDRLREVHVDIVSRMTVHIHLSMYGVTLAPLEDEVIEEFYTQPITKLHEIVPRSAAVTINDDPLLNGLDHTALSYGIVIKKIAKELRANGCLVLTTSSLWPKLLSVTSGTGHRIKADQSDLGWALFEKSLLNEKALATCMLDTKKINILSACIKPFNLDRERISRVFSLVDDDEVKFIRADVTAGEEQASATRDLAQVRRAERRRSDLPFGSEDVALIEPEPYYDSEMFWWKIEQCQTTNERSTVPGKAFYCEQCRSHLLDSESLRNAQFGSYCPGCAFKEQWRQYPEVVSWDDWKRLEQNGAACAVYLYQTYFIDVGTGEAICDPASNIKNFIQHCATTSRSNLAKTVSSLGALRVPVNMAIEYCQQGRARHLGWGRALSYNGHVCYVAYYDPGNPAYAGFMNCLFTREEITEMCRGSPDPSEELLDDIIEIATGMLVVALRFPGMFPKWGGKRVIEACLRGIERSFHRYAAVESITLFPTQNRKRRRPADITPEEQQGIEEITPLISFNFFADPADRADEDGEAVQIQIPQPVEEPEYHAAPEEDLAVSIATGEEPEEEEVEQADPLEGPDDAPSEVSELVRLAMNGFRHVQDLIAREDICLSCGAVGDHGALDCRVYPANPEEIALGVGLLDSFFHGYRPPQRGSSQRSTDMEVDQVPEGDERIREPPEDIW</sequence>
<dbReference type="Proteomes" id="UP000649617">
    <property type="component" value="Unassembled WGS sequence"/>
</dbReference>
<feature type="non-terminal residue" evidence="2">
    <location>
        <position position="1267"/>
    </location>
</feature>
<evidence type="ECO:0000313" key="2">
    <source>
        <dbReference type="EMBL" id="CAE7452179.1"/>
    </source>
</evidence>
<name>A0A812RTJ7_SYMPI</name>
<feature type="compositionally biased region" description="Basic and acidic residues" evidence="1">
    <location>
        <begin position="1255"/>
        <end position="1267"/>
    </location>
</feature>
<accession>A0A812RTJ7</accession>
<feature type="compositionally biased region" description="Acidic residues" evidence="1">
    <location>
        <begin position="1148"/>
        <end position="1167"/>
    </location>
</feature>
<dbReference type="AlphaFoldDB" id="A0A812RTJ7"/>
<dbReference type="OrthoDB" id="449659at2759"/>
<dbReference type="EMBL" id="CAJNIZ010021464">
    <property type="protein sequence ID" value="CAE7452179.1"/>
    <property type="molecule type" value="Genomic_DNA"/>
</dbReference>
<organism evidence="2 3">
    <name type="scientific">Symbiodinium pilosum</name>
    <name type="common">Dinoflagellate</name>
    <dbReference type="NCBI Taxonomy" id="2952"/>
    <lineage>
        <taxon>Eukaryota</taxon>
        <taxon>Sar</taxon>
        <taxon>Alveolata</taxon>
        <taxon>Dinophyceae</taxon>
        <taxon>Suessiales</taxon>
        <taxon>Symbiodiniaceae</taxon>
        <taxon>Symbiodinium</taxon>
    </lineage>
</organism>
<gene>
    <name evidence="2" type="ORF">SPIL2461_LOCUS11084</name>
</gene>
<evidence type="ECO:0000256" key="1">
    <source>
        <dbReference type="SAM" id="MobiDB-lite"/>
    </source>
</evidence>
<evidence type="ECO:0000313" key="3">
    <source>
        <dbReference type="Proteomes" id="UP000649617"/>
    </source>
</evidence>